<sequence length="369" mass="40661">MENRKTALVLGGGGARGAYEVGVWQALRELGIRIDLVTGSSVGAINGALVAQDAFDLAVTLWRDIDTSMVFDMDLKDLISNNGIDNSKLKALLTKYIDETAVRSSTIDYGLITAELPSMTPKSLTKEQIPNGKLIDYILASSTLFPLMKSYEIDSLKYIDGGFTDNLPVGLAVDGGATHIIAVDLDAVGIIRRNKMTNADYLRVIQCPWDLGNILIFDKFNSKRILRLGYLDALKAFGAYDGHFFCFVKGEFDKRSLRGADTAGRIFGLNPEILYKKHIYNLHLKEAVDAHIQETDKELSTLSGSLKGKLLEGFVKAKSSLNQKTITLMIAKSLRETSDTKNIFLTKPAMKLLREEIPSANYLVKEGLI</sequence>
<accession>A0ACD1ADV7</accession>
<evidence type="ECO:0000313" key="2">
    <source>
        <dbReference type="Proteomes" id="UP000594014"/>
    </source>
</evidence>
<name>A0ACD1ADV7_9FIRM</name>
<proteinExistence type="predicted"/>
<reference evidence="1" key="1">
    <citation type="submission" date="2019-08" db="EMBL/GenBank/DDBJ databases">
        <title>Genome sequence of Clostridiales bacterium MT110.</title>
        <authorList>
            <person name="Cao J."/>
        </authorList>
    </citation>
    <scope>NUCLEOTIDE SEQUENCE</scope>
    <source>
        <strain evidence="1">MT110</strain>
    </source>
</reference>
<keyword evidence="2" id="KW-1185">Reference proteome</keyword>
<evidence type="ECO:0000313" key="1">
    <source>
        <dbReference type="EMBL" id="QOX64600.1"/>
    </source>
</evidence>
<protein>
    <submittedName>
        <fullName evidence="1">Patatin-like phospholipase family protein</fullName>
    </submittedName>
</protein>
<gene>
    <name evidence="1" type="ORF">FRZ06_15255</name>
</gene>
<dbReference type="Proteomes" id="UP000594014">
    <property type="component" value="Chromosome"/>
</dbReference>
<dbReference type="EMBL" id="CP042469">
    <property type="protein sequence ID" value="QOX64600.1"/>
    <property type="molecule type" value="Genomic_DNA"/>
</dbReference>
<organism evidence="1 2">
    <name type="scientific">Anoxybacterium hadale</name>
    <dbReference type="NCBI Taxonomy" id="3408580"/>
    <lineage>
        <taxon>Bacteria</taxon>
        <taxon>Bacillati</taxon>
        <taxon>Bacillota</taxon>
        <taxon>Clostridia</taxon>
        <taxon>Peptostreptococcales</taxon>
        <taxon>Anaerovoracaceae</taxon>
        <taxon>Anoxybacterium</taxon>
    </lineage>
</organism>